<dbReference type="InterPro" id="IPR051539">
    <property type="entry name" value="T4SS-coupling_protein"/>
</dbReference>
<evidence type="ECO:0000313" key="9">
    <source>
        <dbReference type="Proteomes" id="UP000288079"/>
    </source>
</evidence>
<dbReference type="Proteomes" id="UP000288079">
    <property type="component" value="Unassembled WGS sequence"/>
</dbReference>
<dbReference type="InterPro" id="IPR032689">
    <property type="entry name" value="TraG-D_C"/>
</dbReference>
<evidence type="ECO:0000259" key="7">
    <source>
        <dbReference type="Pfam" id="PF12696"/>
    </source>
</evidence>
<dbReference type="CDD" id="cd01127">
    <property type="entry name" value="TrwB_TraG_TraD_VirD4"/>
    <property type="match status" value="1"/>
</dbReference>
<sequence>MDDMLTAYQGKDGKRDEWFNGALGILRGVSIRFYNDYPQFCTIPHIVNFICSAGTVRITSFLEGKHQSRVLAGAFLDAKDSPKTQSSYLSSLTNSLSTLANEKKVCYVLSGNDFDFNLIDPECPKLVVVSNAYQIENLISPVISLMLSISSRRFTLANKVPFFYFLDEATTFRIADFEKLPSVLREYLCSFVFLTQSAAKIEKIYGKYDRSSIEANFGNQFFGRTKDIEALKSYPLVFGKEERQRVSKTTGSGRGGENRSRTVSTQKEEIYDTNFFTSLKSGEFVGSAAHSNMRDFHLRFEMYGDKEDPLPIVHPVLASDIEENYQQIIKDIQGIE</sequence>
<dbReference type="SUPFAM" id="SSF52540">
    <property type="entry name" value="P-loop containing nucleoside triphosphate hydrolases"/>
    <property type="match status" value="1"/>
</dbReference>
<evidence type="ECO:0000256" key="6">
    <source>
        <dbReference type="SAM" id="MobiDB-lite"/>
    </source>
</evidence>
<keyword evidence="9" id="KW-1185">Reference proteome</keyword>
<evidence type="ECO:0000256" key="3">
    <source>
        <dbReference type="ARBA" id="ARBA00022692"/>
    </source>
</evidence>
<evidence type="ECO:0000256" key="4">
    <source>
        <dbReference type="ARBA" id="ARBA00022989"/>
    </source>
</evidence>
<dbReference type="GO" id="GO:0005886">
    <property type="term" value="C:plasma membrane"/>
    <property type="evidence" value="ECO:0007669"/>
    <property type="project" value="UniProtKB-SubCell"/>
</dbReference>
<dbReference type="PANTHER" id="PTHR37937">
    <property type="entry name" value="CONJUGATIVE TRANSFER: DNA TRANSPORT"/>
    <property type="match status" value="1"/>
</dbReference>
<evidence type="ECO:0000256" key="1">
    <source>
        <dbReference type="ARBA" id="ARBA00004651"/>
    </source>
</evidence>
<dbReference type="EMBL" id="BHWB01000015">
    <property type="protein sequence ID" value="GCB36842.1"/>
    <property type="molecule type" value="Genomic_DNA"/>
</dbReference>
<reference evidence="8 9" key="1">
    <citation type="submission" date="2018-10" db="EMBL/GenBank/DDBJ databases">
        <title>Draft Genome Sequence of Bacteroides sp. KCTC 15687.</title>
        <authorList>
            <person name="Yu S.Y."/>
            <person name="Kim J.S."/>
            <person name="Oh B.S."/>
            <person name="Park S.H."/>
            <person name="Kang S.W."/>
            <person name="Park J.E."/>
            <person name="Choi S.H."/>
            <person name="Han K.I."/>
            <person name="Lee K.C."/>
            <person name="Eom M.K."/>
            <person name="Suh M.K."/>
            <person name="Lee D.H."/>
            <person name="Yoon H."/>
            <person name="Kim B."/>
            <person name="Yang S.J."/>
            <person name="Lee J.S."/>
            <person name="Lee J.H."/>
        </authorList>
    </citation>
    <scope>NUCLEOTIDE SEQUENCE [LARGE SCALE GENOMIC DNA]</scope>
    <source>
        <strain evidence="8 9">KCTC 15687</strain>
    </source>
</reference>
<accession>A0A401LZ83</accession>
<organism evidence="8 9">
    <name type="scientific">Bacteroides faecalis</name>
    <dbReference type="NCBI Taxonomy" id="2447885"/>
    <lineage>
        <taxon>Bacteria</taxon>
        <taxon>Pseudomonadati</taxon>
        <taxon>Bacteroidota</taxon>
        <taxon>Bacteroidia</taxon>
        <taxon>Bacteroidales</taxon>
        <taxon>Bacteroidaceae</taxon>
        <taxon>Bacteroides</taxon>
    </lineage>
</organism>
<name>A0A401LZ83_9BACE</name>
<evidence type="ECO:0000256" key="5">
    <source>
        <dbReference type="ARBA" id="ARBA00023136"/>
    </source>
</evidence>
<protein>
    <recommendedName>
        <fullName evidence="7">TraD/TraG TraM recognition site domain-containing protein</fullName>
    </recommendedName>
</protein>
<comment type="caution">
    <text evidence="8">The sequence shown here is derived from an EMBL/GenBank/DDBJ whole genome shotgun (WGS) entry which is preliminary data.</text>
</comment>
<keyword evidence="5" id="KW-0472">Membrane</keyword>
<feature type="domain" description="TraD/TraG TraM recognition site" evidence="7">
    <location>
        <begin position="162"/>
        <end position="270"/>
    </location>
</feature>
<keyword evidence="3" id="KW-0812">Transmembrane</keyword>
<proteinExistence type="predicted"/>
<dbReference type="AlphaFoldDB" id="A0A401LZ83"/>
<keyword evidence="4" id="KW-1133">Transmembrane helix</keyword>
<dbReference type="InterPro" id="IPR027417">
    <property type="entry name" value="P-loop_NTPase"/>
</dbReference>
<dbReference type="PANTHER" id="PTHR37937:SF1">
    <property type="entry name" value="CONJUGATIVE TRANSFER: DNA TRANSPORT"/>
    <property type="match status" value="1"/>
</dbReference>
<comment type="subcellular location">
    <subcellularLocation>
        <location evidence="1">Cell membrane</location>
        <topology evidence="1">Multi-pass membrane protein</topology>
    </subcellularLocation>
</comment>
<feature type="region of interest" description="Disordered" evidence="6">
    <location>
        <begin position="245"/>
        <end position="264"/>
    </location>
</feature>
<dbReference type="Gene3D" id="3.40.50.300">
    <property type="entry name" value="P-loop containing nucleotide triphosphate hydrolases"/>
    <property type="match status" value="1"/>
</dbReference>
<gene>
    <name evidence="8" type="ORF">KGMB02408_37870</name>
</gene>
<evidence type="ECO:0000256" key="2">
    <source>
        <dbReference type="ARBA" id="ARBA00022475"/>
    </source>
</evidence>
<dbReference type="Pfam" id="PF12696">
    <property type="entry name" value="TraG-D_C"/>
    <property type="match status" value="1"/>
</dbReference>
<evidence type="ECO:0000313" key="8">
    <source>
        <dbReference type="EMBL" id="GCB36842.1"/>
    </source>
</evidence>
<keyword evidence="2" id="KW-1003">Cell membrane</keyword>